<name>A0A399RIN2_9PROT</name>
<evidence type="ECO:0000313" key="3">
    <source>
        <dbReference type="EMBL" id="RIJ29867.1"/>
    </source>
</evidence>
<keyword evidence="1 3" id="KW-0378">Hydrolase</keyword>
<dbReference type="Proteomes" id="UP000266385">
    <property type="component" value="Unassembled WGS sequence"/>
</dbReference>
<dbReference type="PANTHER" id="PTHR48081:SF8">
    <property type="entry name" value="ALPHA_BETA HYDROLASE FOLD-3 DOMAIN-CONTAINING PROTEIN-RELATED"/>
    <property type="match status" value="1"/>
</dbReference>
<dbReference type="Gene3D" id="3.40.50.1820">
    <property type="entry name" value="alpha/beta hydrolase"/>
    <property type="match status" value="1"/>
</dbReference>
<feature type="domain" description="Alpha/beta hydrolase fold-3" evidence="2">
    <location>
        <begin position="79"/>
        <end position="281"/>
    </location>
</feature>
<dbReference type="Pfam" id="PF07859">
    <property type="entry name" value="Abhydrolase_3"/>
    <property type="match status" value="1"/>
</dbReference>
<dbReference type="InterPro" id="IPR029058">
    <property type="entry name" value="AB_hydrolase_fold"/>
</dbReference>
<dbReference type="EMBL" id="QWFX01000007">
    <property type="protein sequence ID" value="RIJ29867.1"/>
    <property type="molecule type" value="Genomic_DNA"/>
</dbReference>
<dbReference type="SUPFAM" id="SSF53474">
    <property type="entry name" value="alpha/beta-Hydrolases"/>
    <property type="match status" value="1"/>
</dbReference>
<organism evidence="3 4">
    <name type="scientific">Henriciella mobilis</name>
    <dbReference type="NCBI Taxonomy" id="2305467"/>
    <lineage>
        <taxon>Bacteria</taxon>
        <taxon>Pseudomonadati</taxon>
        <taxon>Pseudomonadota</taxon>
        <taxon>Alphaproteobacteria</taxon>
        <taxon>Hyphomonadales</taxon>
        <taxon>Hyphomonadaceae</taxon>
        <taxon>Henriciella</taxon>
    </lineage>
</organism>
<sequence>MSRPELERIDPELRGFLQVFPELVINRDTIKALRNRLAAGADRPPAFPVLTDELVTEGREHSVRLLRFRKSDRPDQPALLWMHGGGYVMGFPGDERARRFAYELDCTVLSVDYRLAPESPFPAALEDCLLALGWLYEKSGALGIDASRIVIGGASAGAGLAASLALRNRDSGNIPLRAQLLLYPMIDNRHEGELAQSRYYYIWSRETSLSAWSMYLADADKSALSAYAVPARHPDLTGLPPASAFVGAEDLFCEEIVRFAADLEAAGTGCHLEIFPGMYHGGEAYVPQAAISRRMNQSILAALRDAFA</sequence>
<dbReference type="RefSeq" id="WP_119376154.1">
    <property type="nucleotide sequence ID" value="NZ_QWFX01000007.1"/>
</dbReference>
<reference evidence="3 4" key="1">
    <citation type="submission" date="2018-08" db="EMBL/GenBank/DDBJ databases">
        <title>Henriciella mobilis sp. nov., isolated from seawater.</title>
        <authorList>
            <person name="Cheng H."/>
            <person name="Wu Y.-H."/>
            <person name="Xu X.-W."/>
            <person name="Guo L.-L."/>
        </authorList>
    </citation>
    <scope>NUCLEOTIDE SEQUENCE [LARGE SCALE GENOMIC DNA]</scope>
    <source>
        <strain evidence="3 4">JN25</strain>
    </source>
</reference>
<dbReference type="InterPro" id="IPR050300">
    <property type="entry name" value="GDXG_lipolytic_enzyme"/>
</dbReference>
<dbReference type="InterPro" id="IPR013094">
    <property type="entry name" value="AB_hydrolase_3"/>
</dbReference>
<proteinExistence type="predicted"/>
<dbReference type="OrthoDB" id="9806180at2"/>
<protein>
    <submittedName>
        <fullName evidence="3">Alpha/beta hydrolase</fullName>
    </submittedName>
</protein>
<dbReference type="AlphaFoldDB" id="A0A399RIN2"/>
<evidence type="ECO:0000313" key="4">
    <source>
        <dbReference type="Proteomes" id="UP000266385"/>
    </source>
</evidence>
<keyword evidence="4" id="KW-1185">Reference proteome</keyword>
<dbReference type="GO" id="GO:0016787">
    <property type="term" value="F:hydrolase activity"/>
    <property type="evidence" value="ECO:0007669"/>
    <property type="project" value="UniProtKB-KW"/>
</dbReference>
<evidence type="ECO:0000259" key="2">
    <source>
        <dbReference type="Pfam" id="PF07859"/>
    </source>
</evidence>
<comment type="caution">
    <text evidence="3">The sequence shown here is derived from an EMBL/GenBank/DDBJ whole genome shotgun (WGS) entry which is preliminary data.</text>
</comment>
<dbReference type="PANTHER" id="PTHR48081">
    <property type="entry name" value="AB HYDROLASE SUPERFAMILY PROTEIN C4A8.06C"/>
    <property type="match status" value="1"/>
</dbReference>
<evidence type="ECO:0000256" key="1">
    <source>
        <dbReference type="ARBA" id="ARBA00022801"/>
    </source>
</evidence>
<gene>
    <name evidence="3" type="ORF">D1223_09200</name>
</gene>
<accession>A0A399RIN2</accession>